<dbReference type="RefSeq" id="WP_272181917.1">
    <property type="nucleotide sequence ID" value="NZ_JAQOMS010000002.1"/>
</dbReference>
<dbReference type="SUPFAM" id="SSF56300">
    <property type="entry name" value="Metallo-dependent phosphatases"/>
    <property type="match status" value="1"/>
</dbReference>
<evidence type="ECO:0000313" key="2">
    <source>
        <dbReference type="Proteomes" id="UP001528411"/>
    </source>
</evidence>
<proteinExistence type="predicted"/>
<protein>
    <recommendedName>
        <fullName evidence="3">Diadenosine tetraphosphatase</fullName>
    </recommendedName>
</protein>
<comment type="caution">
    <text evidence="1">The sequence shown here is derived from an EMBL/GenBank/DDBJ whole genome shotgun (WGS) entry which is preliminary data.</text>
</comment>
<accession>A0ABT5FI11</accession>
<keyword evidence="2" id="KW-1185">Reference proteome</keyword>
<dbReference type="Gene3D" id="3.60.21.10">
    <property type="match status" value="1"/>
</dbReference>
<sequence>MPDQDKLRYTISALTRMRFCSPLGELDFSQKGSPSLLDQSMSKSFIPWFQLAPKRFDKNKWIFGHWASLMGETGNKNIIALDTGFVWGNHFTLLDWQTQSFIRVDA</sequence>
<dbReference type="Proteomes" id="UP001528411">
    <property type="component" value="Unassembled WGS sequence"/>
</dbReference>
<gene>
    <name evidence="1" type="ORF">PN838_21405</name>
</gene>
<evidence type="ECO:0008006" key="3">
    <source>
        <dbReference type="Google" id="ProtNLM"/>
    </source>
</evidence>
<dbReference type="InterPro" id="IPR029052">
    <property type="entry name" value="Metallo-depent_PP-like"/>
</dbReference>
<evidence type="ECO:0000313" key="1">
    <source>
        <dbReference type="EMBL" id="MDC2890832.1"/>
    </source>
</evidence>
<reference evidence="1 2" key="1">
    <citation type="submission" date="2023-01" db="EMBL/GenBank/DDBJ databases">
        <title>Psychrosphaera sp. nov., isolated from marine algae.</title>
        <authorList>
            <person name="Bayburt H."/>
            <person name="Choi B.J."/>
            <person name="Kim J.M."/>
            <person name="Choi D.G."/>
            <person name="Jeon C.O."/>
        </authorList>
    </citation>
    <scope>NUCLEOTIDE SEQUENCE [LARGE SCALE GENOMIC DNA]</scope>
    <source>
        <strain evidence="1 2">G1-22</strain>
    </source>
</reference>
<organism evidence="1 2">
    <name type="scientific">Psychrosphaera algicola</name>
    <dbReference type="NCBI Taxonomy" id="3023714"/>
    <lineage>
        <taxon>Bacteria</taxon>
        <taxon>Pseudomonadati</taxon>
        <taxon>Pseudomonadota</taxon>
        <taxon>Gammaproteobacteria</taxon>
        <taxon>Alteromonadales</taxon>
        <taxon>Pseudoalteromonadaceae</taxon>
        <taxon>Psychrosphaera</taxon>
    </lineage>
</organism>
<name>A0ABT5FI11_9GAMM</name>
<dbReference type="EMBL" id="JAQOMS010000002">
    <property type="protein sequence ID" value="MDC2890832.1"/>
    <property type="molecule type" value="Genomic_DNA"/>
</dbReference>